<dbReference type="GO" id="GO:0006383">
    <property type="term" value="P:transcription by RNA polymerase III"/>
    <property type="evidence" value="ECO:0007669"/>
    <property type="project" value="InterPro"/>
</dbReference>
<dbReference type="AlphaFoldDB" id="A0AAV5DSI6"/>
<proteinExistence type="predicted"/>
<comment type="caution">
    <text evidence="1">The sequence shown here is derived from an EMBL/GenBank/DDBJ whole genome shotgun (WGS) entry which is preliminary data.</text>
</comment>
<dbReference type="InterPro" id="IPR011990">
    <property type="entry name" value="TPR-like_helical_dom_sf"/>
</dbReference>
<organism evidence="1 2">
    <name type="scientific">Eleusine coracana subsp. coracana</name>
    <dbReference type="NCBI Taxonomy" id="191504"/>
    <lineage>
        <taxon>Eukaryota</taxon>
        <taxon>Viridiplantae</taxon>
        <taxon>Streptophyta</taxon>
        <taxon>Embryophyta</taxon>
        <taxon>Tracheophyta</taxon>
        <taxon>Spermatophyta</taxon>
        <taxon>Magnoliopsida</taxon>
        <taxon>Liliopsida</taxon>
        <taxon>Poales</taxon>
        <taxon>Poaceae</taxon>
        <taxon>PACMAD clade</taxon>
        <taxon>Chloridoideae</taxon>
        <taxon>Cynodonteae</taxon>
        <taxon>Eleusininae</taxon>
        <taxon>Eleusine</taxon>
    </lineage>
</organism>
<dbReference type="Proteomes" id="UP001054889">
    <property type="component" value="Unassembled WGS sequence"/>
</dbReference>
<evidence type="ECO:0008006" key="3">
    <source>
        <dbReference type="Google" id="ProtNLM"/>
    </source>
</evidence>
<dbReference type="SUPFAM" id="SSF48452">
    <property type="entry name" value="TPR-like"/>
    <property type="match status" value="1"/>
</dbReference>
<accession>A0AAV5DSI6</accession>
<evidence type="ECO:0000313" key="2">
    <source>
        <dbReference type="Proteomes" id="UP001054889"/>
    </source>
</evidence>
<reference evidence="1" key="1">
    <citation type="journal article" date="2018" name="DNA Res.">
        <title>Multiple hybrid de novo genome assembly of finger millet, an orphan allotetraploid crop.</title>
        <authorList>
            <person name="Hatakeyama M."/>
            <person name="Aluri S."/>
            <person name="Balachadran M.T."/>
            <person name="Sivarajan S.R."/>
            <person name="Patrignani A."/>
            <person name="Gruter S."/>
            <person name="Poveda L."/>
            <person name="Shimizu-Inatsugi R."/>
            <person name="Baeten J."/>
            <person name="Francoijs K.J."/>
            <person name="Nataraja K.N."/>
            <person name="Reddy Y.A.N."/>
            <person name="Phadnis S."/>
            <person name="Ravikumar R.L."/>
            <person name="Schlapbach R."/>
            <person name="Sreeman S.M."/>
            <person name="Shimizu K.K."/>
        </authorList>
    </citation>
    <scope>NUCLEOTIDE SEQUENCE</scope>
</reference>
<dbReference type="Gene3D" id="1.25.40.10">
    <property type="entry name" value="Tetratricopeptide repeat domain"/>
    <property type="match status" value="1"/>
</dbReference>
<dbReference type="EMBL" id="BQKI01000053">
    <property type="protein sequence ID" value="GJN13249.1"/>
    <property type="molecule type" value="Genomic_DNA"/>
</dbReference>
<name>A0AAV5DSI6_ELECO</name>
<evidence type="ECO:0000313" key="1">
    <source>
        <dbReference type="EMBL" id="GJN13249.1"/>
    </source>
</evidence>
<gene>
    <name evidence="1" type="primary">ga31601</name>
    <name evidence="1" type="ORF">PR202_ga31601</name>
</gene>
<sequence>MEDGSTNKFILRSREEKPDCVPPIIISGHRFTALSQHQAAARDYLEAYKLEPENPLINLCVGTALINLALGFRLQNKNQCIVQGFAFLYKYLRLSANSQEALYNIARAYHHIGLITLAAVYYEKALAIEVKDHPIPRLPYEAGSCAEQDLRPGYCDARREAAFNLHLIYKKSGATDLSRRILKTYCTV</sequence>
<reference evidence="1" key="2">
    <citation type="submission" date="2021-12" db="EMBL/GenBank/DDBJ databases">
        <title>Resequencing data analysis of finger millet.</title>
        <authorList>
            <person name="Hatakeyama M."/>
            <person name="Aluri S."/>
            <person name="Balachadran M.T."/>
            <person name="Sivarajan S.R."/>
            <person name="Poveda L."/>
            <person name="Shimizu-Inatsugi R."/>
            <person name="Schlapbach R."/>
            <person name="Sreeman S.M."/>
            <person name="Shimizu K.K."/>
        </authorList>
    </citation>
    <scope>NUCLEOTIDE SEQUENCE</scope>
</reference>
<protein>
    <recommendedName>
        <fullName evidence="3">Tetratricopeptide repeat protein</fullName>
    </recommendedName>
</protein>
<dbReference type="InterPro" id="IPR039340">
    <property type="entry name" value="Tfc4/TFIIIC-102/Sfc4"/>
</dbReference>
<keyword evidence="2" id="KW-1185">Reference proteome</keyword>
<dbReference type="PANTHER" id="PTHR23082:SF0">
    <property type="entry name" value="GENERAL TRANSCRIPTION FACTOR 3C POLYPEPTIDE 3"/>
    <property type="match status" value="1"/>
</dbReference>
<dbReference type="PANTHER" id="PTHR23082">
    <property type="entry name" value="TRANSCRIPTION INITIATION FACTOR IIIC TFIIIC , POLYPEPTIDE 3-RELATED"/>
    <property type="match status" value="1"/>
</dbReference>
<dbReference type="GO" id="GO:0000127">
    <property type="term" value="C:transcription factor TFIIIC complex"/>
    <property type="evidence" value="ECO:0007669"/>
    <property type="project" value="TreeGrafter"/>
</dbReference>